<dbReference type="AlphaFoldDB" id="A0AAX6MGH8"/>
<keyword evidence="3" id="KW-1185">Reference proteome</keyword>
<name>A0AAX6MGH8_9PEZI</name>
<evidence type="ECO:0000256" key="1">
    <source>
        <dbReference type="SAM" id="MobiDB-lite"/>
    </source>
</evidence>
<reference evidence="2 3" key="1">
    <citation type="journal article" date="2024" name="Front Chem Biol">
        <title>Unveiling the potential of Daldinia eschscholtzii MFLUCC 19-0629 through bioactivity and bioinformatics studies for enhanced sustainable agriculture production.</title>
        <authorList>
            <person name="Brooks S."/>
            <person name="Weaver J.A."/>
            <person name="Klomchit A."/>
            <person name="Alharthi S.A."/>
            <person name="Onlamun T."/>
            <person name="Nurani R."/>
            <person name="Vong T.K."/>
            <person name="Alberti F."/>
            <person name="Greco C."/>
        </authorList>
    </citation>
    <scope>NUCLEOTIDE SEQUENCE [LARGE SCALE GENOMIC DNA]</scope>
    <source>
        <strain evidence="2">MFLUCC 19-0629</strain>
    </source>
</reference>
<evidence type="ECO:0000313" key="3">
    <source>
        <dbReference type="Proteomes" id="UP001369815"/>
    </source>
</evidence>
<feature type="compositionally biased region" description="Polar residues" evidence="1">
    <location>
        <begin position="24"/>
        <end position="40"/>
    </location>
</feature>
<feature type="region of interest" description="Disordered" evidence="1">
    <location>
        <begin position="21"/>
        <end position="46"/>
    </location>
</feature>
<dbReference type="Proteomes" id="UP001369815">
    <property type="component" value="Unassembled WGS sequence"/>
</dbReference>
<dbReference type="EMBL" id="JBANMG010000006">
    <property type="protein sequence ID" value="KAK6951715.1"/>
    <property type="molecule type" value="Genomic_DNA"/>
</dbReference>
<sequence>MAEFAGVSKFPVNQMFLVKGRPAATQSSGNSGGENEQLNPTRIIPVEAGSSVDVASTWRWQRKQRNTSTDATGCTSILIRIERSVSDDEGELLSVSVEEELA</sequence>
<accession>A0AAX6MGH8</accession>
<comment type="caution">
    <text evidence="2">The sequence shown here is derived from an EMBL/GenBank/DDBJ whole genome shotgun (WGS) entry which is preliminary data.</text>
</comment>
<proteinExistence type="predicted"/>
<gene>
    <name evidence="2" type="ORF">Daesc_006238</name>
</gene>
<evidence type="ECO:0000313" key="2">
    <source>
        <dbReference type="EMBL" id="KAK6951715.1"/>
    </source>
</evidence>
<protein>
    <submittedName>
        <fullName evidence="2">Uncharacterized protein</fullName>
    </submittedName>
</protein>
<organism evidence="2 3">
    <name type="scientific">Daldinia eschscholtzii</name>
    <dbReference type="NCBI Taxonomy" id="292717"/>
    <lineage>
        <taxon>Eukaryota</taxon>
        <taxon>Fungi</taxon>
        <taxon>Dikarya</taxon>
        <taxon>Ascomycota</taxon>
        <taxon>Pezizomycotina</taxon>
        <taxon>Sordariomycetes</taxon>
        <taxon>Xylariomycetidae</taxon>
        <taxon>Xylariales</taxon>
        <taxon>Hypoxylaceae</taxon>
        <taxon>Daldinia</taxon>
    </lineage>
</organism>